<protein>
    <submittedName>
        <fullName evidence="2">Uncharacterized protein</fullName>
    </submittedName>
</protein>
<name>A0A941D198_9CAUL</name>
<evidence type="ECO:0000256" key="1">
    <source>
        <dbReference type="SAM" id="MobiDB-lite"/>
    </source>
</evidence>
<gene>
    <name evidence="2" type="ORF">JKL49_13665</name>
</gene>
<comment type="caution">
    <text evidence="2">The sequence shown here is derived from an EMBL/GenBank/DDBJ whole genome shotgun (WGS) entry which is preliminary data.</text>
</comment>
<dbReference type="Proteomes" id="UP000622580">
    <property type="component" value="Unassembled WGS sequence"/>
</dbReference>
<dbReference type="AlphaFoldDB" id="A0A941D198"/>
<feature type="region of interest" description="Disordered" evidence="1">
    <location>
        <begin position="1"/>
        <end position="31"/>
    </location>
</feature>
<dbReference type="RefSeq" id="WP_215341171.1">
    <property type="nucleotide sequence ID" value="NZ_JAGSGD010000001.1"/>
</dbReference>
<reference evidence="2" key="1">
    <citation type="submission" date="2021-04" db="EMBL/GenBank/DDBJ databases">
        <title>Draft genome assembly of strain Phenylobacterium sp. 20VBR1 using MiniION and Illumina platforms.</title>
        <authorList>
            <person name="Thomas F.A."/>
            <person name="Krishnan K.P."/>
            <person name="Sinha R.K."/>
        </authorList>
    </citation>
    <scope>NUCLEOTIDE SEQUENCE</scope>
    <source>
        <strain evidence="2">20VBR1</strain>
    </source>
</reference>
<proteinExistence type="predicted"/>
<keyword evidence="3" id="KW-1185">Reference proteome</keyword>
<evidence type="ECO:0000313" key="2">
    <source>
        <dbReference type="EMBL" id="MBR7620435.1"/>
    </source>
</evidence>
<accession>A0A941D198</accession>
<evidence type="ECO:0000313" key="3">
    <source>
        <dbReference type="Proteomes" id="UP000622580"/>
    </source>
</evidence>
<sequence>MQRENTKPRPADAQDYAALRQSGTSPLRARTQLSLEDWQARRFEKLFRARSARGAGDSQLPKFARHDAHVAAVLAAGGFWAFSERRLGRDGVAVCLPMIAPPRG</sequence>
<feature type="compositionally biased region" description="Basic and acidic residues" evidence="1">
    <location>
        <begin position="1"/>
        <end position="12"/>
    </location>
</feature>
<organism evidence="2 3">
    <name type="scientific">Phenylobacterium glaciei</name>
    <dbReference type="NCBI Taxonomy" id="2803784"/>
    <lineage>
        <taxon>Bacteria</taxon>
        <taxon>Pseudomonadati</taxon>
        <taxon>Pseudomonadota</taxon>
        <taxon>Alphaproteobacteria</taxon>
        <taxon>Caulobacterales</taxon>
        <taxon>Caulobacteraceae</taxon>
        <taxon>Phenylobacterium</taxon>
    </lineage>
</organism>
<dbReference type="EMBL" id="JAGSGD010000001">
    <property type="protein sequence ID" value="MBR7620435.1"/>
    <property type="molecule type" value="Genomic_DNA"/>
</dbReference>